<sequence length="66" mass="7025">MVSPEIQKQNTHLREAIPPEQRLSVTLRYLAKGSGESGLNSIDDSGVGEALVDPGKDVPLVELDPG</sequence>
<reference evidence="2" key="1">
    <citation type="submission" date="2023-10" db="EMBL/GenBank/DDBJ databases">
        <title>Genome assemblies of two species of porcelain crab, Petrolisthes cinctipes and Petrolisthes manimaculis (Anomura: Porcellanidae).</title>
        <authorList>
            <person name="Angst P."/>
        </authorList>
    </citation>
    <scope>NUCLEOTIDE SEQUENCE</scope>
    <source>
        <strain evidence="2">PB745_01</strain>
        <tissue evidence="2">Gill</tissue>
    </source>
</reference>
<keyword evidence="3" id="KW-1185">Reference proteome</keyword>
<evidence type="ECO:0000313" key="2">
    <source>
        <dbReference type="EMBL" id="KAK3886778.1"/>
    </source>
</evidence>
<proteinExistence type="predicted"/>
<evidence type="ECO:0000313" key="3">
    <source>
        <dbReference type="Proteomes" id="UP001286313"/>
    </source>
</evidence>
<gene>
    <name evidence="2" type="ORF">Pcinc_009098</name>
</gene>
<evidence type="ECO:0000256" key="1">
    <source>
        <dbReference type="SAM" id="MobiDB-lite"/>
    </source>
</evidence>
<accession>A0AAE1KWN7</accession>
<dbReference type="EMBL" id="JAWQEG010000671">
    <property type="protein sequence ID" value="KAK3886778.1"/>
    <property type="molecule type" value="Genomic_DNA"/>
</dbReference>
<name>A0AAE1KWN7_PETCI</name>
<feature type="region of interest" description="Disordered" evidence="1">
    <location>
        <begin position="34"/>
        <end position="66"/>
    </location>
</feature>
<dbReference type="Proteomes" id="UP001286313">
    <property type="component" value="Unassembled WGS sequence"/>
</dbReference>
<protein>
    <submittedName>
        <fullName evidence="2">Uncharacterized protein</fullName>
    </submittedName>
</protein>
<organism evidence="2 3">
    <name type="scientific">Petrolisthes cinctipes</name>
    <name type="common">Flat porcelain crab</name>
    <dbReference type="NCBI Taxonomy" id="88211"/>
    <lineage>
        <taxon>Eukaryota</taxon>
        <taxon>Metazoa</taxon>
        <taxon>Ecdysozoa</taxon>
        <taxon>Arthropoda</taxon>
        <taxon>Crustacea</taxon>
        <taxon>Multicrustacea</taxon>
        <taxon>Malacostraca</taxon>
        <taxon>Eumalacostraca</taxon>
        <taxon>Eucarida</taxon>
        <taxon>Decapoda</taxon>
        <taxon>Pleocyemata</taxon>
        <taxon>Anomura</taxon>
        <taxon>Galatheoidea</taxon>
        <taxon>Porcellanidae</taxon>
        <taxon>Petrolisthes</taxon>
    </lineage>
</organism>
<dbReference type="AlphaFoldDB" id="A0AAE1KWN7"/>
<comment type="caution">
    <text evidence="2">The sequence shown here is derived from an EMBL/GenBank/DDBJ whole genome shotgun (WGS) entry which is preliminary data.</text>
</comment>